<dbReference type="Pfam" id="PF13424">
    <property type="entry name" value="TPR_12"/>
    <property type="match status" value="5"/>
</dbReference>
<dbReference type="PROSITE" id="PS50005">
    <property type="entry name" value="TPR"/>
    <property type="match status" value="5"/>
</dbReference>
<keyword evidence="2 3" id="KW-0802">TPR repeat</keyword>
<gene>
    <name evidence="5" type="ORF">FME351_LOCUS8331</name>
</gene>
<evidence type="ECO:0008006" key="7">
    <source>
        <dbReference type="Google" id="ProtNLM"/>
    </source>
</evidence>
<dbReference type="PANTHER" id="PTHR45641">
    <property type="entry name" value="TETRATRICOPEPTIDE REPEAT PROTEIN (AFU_ORTHOLOGUE AFUA_6G03870)"/>
    <property type="match status" value="1"/>
</dbReference>
<evidence type="ECO:0000256" key="4">
    <source>
        <dbReference type="SAM" id="Coils"/>
    </source>
</evidence>
<keyword evidence="1" id="KW-0677">Repeat</keyword>
<dbReference type="InterPro" id="IPR011990">
    <property type="entry name" value="TPR-like_helical_dom_sf"/>
</dbReference>
<feature type="repeat" description="TPR" evidence="3">
    <location>
        <begin position="613"/>
        <end position="646"/>
    </location>
</feature>
<feature type="repeat" description="TPR" evidence="3">
    <location>
        <begin position="939"/>
        <end position="972"/>
    </location>
</feature>
<feature type="repeat" description="TPR" evidence="3">
    <location>
        <begin position="780"/>
        <end position="813"/>
    </location>
</feature>
<dbReference type="PANTHER" id="PTHR45641:SF19">
    <property type="entry name" value="NEPHROCYSTIN-3"/>
    <property type="match status" value="1"/>
</dbReference>
<dbReference type="PROSITE" id="PS51996">
    <property type="entry name" value="TR_MART"/>
    <property type="match status" value="1"/>
</dbReference>
<evidence type="ECO:0000313" key="6">
    <source>
        <dbReference type="Proteomes" id="UP000663869"/>
    </source>
</evidence>
<dbReference type="SUPFAM" id="SSF48452">
    <property type="entry name" value="TPR-like"/>
    <property type="match status" value="4"/>
</dbReference>
<dbReference type="Gene3D" id="3.90.176.10">
    <property type="entry name" value="Toxin ADP-ribosyltransferase, Chain A, domain 1"/>
    <property type="match status" value="1"/>
</dbReference>
<comment type="caution">
    <text evidence="5">The sequence shown here is derived from an EMBL/GenBank/DDBJ whole genome shotgun (WGS) entry which is preliminary data.</text>
</comment>
<feature type="coiled-coil region" evidence="4">
    <location>
        <begin position="1737"/>
        <end position="1831"/>
    </location>
</feature>
<dbReference type="Gene3D" id="1.25.40.10">
    <property type="entry name" value="Tetratricopeptide repeat domain"/>
    <property type="match status" value="5"/>
</dbReference>
<proteinExistence type="predicted"/>
<dbReference type="SUPFAM" id="SSF56399">
    <property type="entry name" value="ADP-ribosylation"/>
    <property type="match status" value="1"/>
</dbReference>
<keyword evidence="4" id="KW-0175">Coiled coil</keyword>
<dbReference type="SMART" id="SM00028">
    <property type="entry name" value="TPR"/>
    <property type="match status" value="15"/>
</dbReference>
<feature type="repeat" description="TPR" evidence="3">
    <location>
        <begin position="1017"/>
        <end position="1050"/>
    </location>
</feature>
<reference evidence="5" key="1">
    <citation type="submission" date="2021-02" db="EMBL/GenBank/DDBJ databases">
        <authorList>
            <person name="Nowell W R."/>
        </authorList>
    </citation>
    <scope>NUCLEOTIDE SEQUENCE</scope>
</reference>
<name>A0A817ZGQ2_9BILA</name>
<evidence type="ECO:0000256" key="3">
    <source>
        <dbReference type="PROSITE-ProRule" id="PRU00339"/>
    </source>
</evidence>
<dbReference type="Proteomes" id="UP000663869">
    <property type="component" value="Unassembled WGS sequence"/>
</dbReference>
<dbReference type="InterPro" id="IPR019734">
    <property type="entry name" value="TPR_rpt"/>
</dbReference>
<accession>A0A817ZGQ2</accession>
<evidence type="ECO:0000256" key="1">
    <source>
        <dbReference type="ARBA" id="ARBA00022737"/>
    </source>
</evidence>
<feature type="repeat" description="TPR" evidence="3">
    <location>
        <begin position="571"/>
        <end position="604"/>
    </location>
</feature>
<sequence>MCASTSLKTLRINIPHWNKTEAYNKNNTVSNDVNISLLWFDKNTCLQDDEDVCETKRMLQEINNNATFHSDFDGLMKFLESNLKDTFFLVISGAEATSATIFQKLHSLKHIDSIFIFCLEKQTYETILTDQHPSKIVGIFNTQSELCYNIRKTLDHVRRHFAAFTLFNQKQHSMRNLSLDSIRFLWHQLLKDTLWKISRTDDWKIRMIEKFRDYYRGSANELKHVDEFETQYQSSDAVKWYTKDMFIYKLINQALRTEDIDALYTLRYYIEDLCLDLKNRYEQFRQVHIELEMPSVTLYRGLRLDRDQVLKLKMNVKNLISTNGFLSATRSLDVAKFYAGWDQPCPSPTDITEPVLFIINIDVNEDKIIVADIAADSMMPDELEVLFDLGSIFEIDSITEDDTQKPSKWTLSMTASNDGKKILNDYILFKRQDMEGFDTNIIFGEFLYDMGEYQKAEKYFENLLLTEDTPQRRYSLGMVHCLKGEYDQALYYLQSAYNRYRDILLPMASVSEGLFDTDAAQNILNEMARVSVAIANIHFDTNNPDEALIHYEKALHAYETSIPDGSSPQIGNCLQNIGLIYQQHGSYNEALKKFYQANDMFSKTLPENHPDRAGLLLNIGNIYRLQSKYDLAIESYTSALNMLKKIYPSKHRLITECMNNIGLLHMSRHQYDESLKWFLQCLENYNEFELSNTQHILYVRIHENIAENYEKTDNICDAIRYYEQSLTTFEKAQQDGWHIVKYVNSNDAGETKEEVKTLTDLFSILETFKELYSGEHPHVPSVLRDIGKAFFNDKKYKDALKYYNQSLEMCAKFQSFEHLDAAACLNDISSIYQIEGDYLKALDYATESYNVLSKILSSKHPKIKSILEHIIHLCNETGESIKASLYSGKLRLSCEQEITSDDFDSDRIRKKMFYLYYKQEKYQEALNIVSSKIDIFDDQQSQTILGQIHLKLGQYEQAVFHSSNALTLSSNDSNIVRCNTQLGHAYLLKHDKTNALQCYEKCVEILRRDNSEEDELANVLINMGAICLDQNNYNDSLLHYSEALKIKKKTDPSNNALIGAIISCIGKSLFKKHNYDEALEHLIEAFEILKQSGDSIELATIHEFIGKIYYEKPDLEISLKHLLIALELYDKLKSTENDSKLENILGTIANVLYDKQDFQTALSYYKKSLIIADNNDSPNLVSTLYQISQVYFQMNNMNYGIEYLKRCIEVQEALVDDENDQDLMSFKQVLSFTQLLNSTHSQRFIMNPIIGRIYLLRCSVRQAFGLDTKKSSSSFASSASSVGCSASSSLPLNTTKEKRKRFRKRRCLILDVETASVTILPMTQFDGQDPASENVKDEIVLPELSREYLLKNLLSIHPTEPVAGRRSVNIEAFSGSSNDGSKPSNSFIVLKPISVPIEAEWPNPIPDFFTVDEMLYISDVIYALSREEKANKIRNSQNQMVHNVIYEDNKDSETTGSSLPTSRVIVESFGKDDLDKSMRIEQWLNDSTPSCNIVEDIDQCWSTINYSGKSTLILFNRTGQDISFTHLHGLEFSENTLLLDVILNDNECLPLLISNEHESATLTFSEEQDFQTRHEFTIKIGDFIKTVHVTPPHKQLYDLGPSSIPNWPVQIACDYEIRNNHRFVILCSIIKVCNNTAIPLVISSINPNDIKQYHRISKINLNEEYDLPIDLIYAQSTPTIFISVDKNDSNGEINEFISFDWEKQFSVEKKLELTNGTHAHFALYKKSIESYSEKQTCTEVESQLEELQRAYETSEQNLSSLKIDSKNIQTYLNTIEKQFESLKEKFDIQANKNEELNVDNKELTDNIIYLRQQLQEKVLQEEQHNREKQANNNLKSLYKLNKHYKHVNKKMNN</sequence>
<organism evidence="5 6">
    <name type="scientific">Rotaria socialis</name>
    <dbReference type="NCBI Taxonomy" id="392032"/>
    <lineage>
        <taxon>Eukaryota</taxon>
        <taxon>Metazoa</taxon>
        <taxon>Spiralia</taxon>
        <taxon>Gnathifera</taxon>
        <taxon>Rotifera</taxon>
        <taxon>Eurotatoria</taxon>
        <taxon>Bdelloidea</taxon>
        <taxon>Philodinida</taxon>
        <taxon>Philodinidae</taxon>
        <taxon>Rotaria</taxon>
    </lineage>
</organism>
<evidence type="ECO:0000313" key="5">
    <source>
        <dbReference type="EMBL" id="CAF3393008.1"/>
    </source>
</evidence>
<evidence type="ECO:0000256" key="2">
    <source>
        <dbReference type="ARBA" id="ARBA00022803"/>
    </source>
</evidence>
<protein>
    <recommendedName>
        <fullName evidence="7">Nephrocystin-3</fullName>
    </recommendedName>
</protein>
<dbReference type="EMBL" id="CAJNYU010000835">
    <property type="protein sequence ID" value="CAF3393008.1"/>
    <property type="molecule type" value="Genomic_DNA"/>
</dbReference>